<dbReference type="Proteomes" id="UP000198286">
    <property type="component" value="Chromosome"/>
</dbReference>
<dbReference type="Pfam" id="PF00441">
    <property type="entry name" value="Acyl-CoA_dh_1"/>
    <property type="match status" value="1"/>
</dbReference>
<evidence type="ECO:0000256" key="3">
    <source>
        <dbReference type="ARBA" id="ARBA00022630"/>
    </source>
</evidence>
<evidence type="ECO:0000313" key="13">
    <source>
        <dbReference type="Proteomes" id="UP001529272"/>
    </source>
</evidence>
<evidence type="ECO:0000256" key="6">
    <source>
        <dbReference type="RuleBase" id="RU362125"/>
    </source>
</evidence>
<feature type="domain" description="Acyl-CoA dehydrogenase/oxidase N-terminal" evidence="9">
    <location>
        <begin position="39"/>
        <end position="122"/>
    </location>
</feature>
<evidence type="ECO:0000313" key="11">
    <source>
        <dbReference type="EMBL" id="MDM3929488.1"/>
    </source>
</evidence>
<dbReference type="InterPro" id="IPR009100">
    <property type="entry name" value="AcylCoA_DH/oxidase_NM_dom_sf"/>
</dbReference>
<dbReference type="GO" id="GO:0016627">
    <property type="term" value="F:oxidoreductase activity, acting on the CH-CH group of donors"/>
    <property type="evidence" value="ECO:0007669"/>
    <property type="project" value="InterPro"/>
</dbReference>
<dbReference type="PANTHER" id="PTHR43292">
    <property type="entry name" value="ACYL-COA DEHYDROGENASE"/>
    <property type="match status" value="1"/>
</dbReference>
<dbReference type="SUPFAM" id="SSF47203">
    <property type="entry name" value="Acyl-CoA dehydrogenase C-terminal domain-like"/>
    <property type="match status" value="1"/>
</dbReference>
<protein>
    <submittedName>
        <fullName evidence="10">Acyl-CoA dehydrogenase domain-containing protein</fullName>
    </submittedName>
    <submittedName>
        <fullName evidence="11">Acyl-CoA dehydrogenase family protein</fullName>
    </submittedName>
</protein>
<evidence type="ECO:0000256" key="4">
    <source>
        <dbReference type="ARBA" id="ARBA00022827"/>
    </source>
</evidence>
<dbReference type="Gene3D" id="1.10.540.10">
    <property type="entry name" value="Acyl-CoA dehydrogenase/oxidase, N-terminal domain"/>
    <property type="match status" value="1"/>
</dbReference>
<evidence type="ECO:0000256" key="1">
    <source>
        <dbReference type="ARBA" id="ARBA00001974"/>
    </source>
</evidence>
<dbReference type="GO" id="GO:0005886">
    <property type="term" value="C:plasma membrane"/>
    <property type="evidence" value="ECO:0007669"/>
    <property type="project" value="TreeGrafter"/>
</dbReference>
<organism evidence="10 12">
    <name type="scientific">Mycobacterium intracellulare subsp. chimaera</name>
    <dbReference type="NCBI Taxonomy" id="222805"/>
    <lineage>
        <taxon>Bacteria</taxon>
        <taxon>Bacillati</taxon>
        <taxon>Actinomycetota</taxon>
        <taxon>Actinomycetes</taxon>
        <taxon>Mycobacteriales</taxon>
        <taxon>Mycobacteriaceae</taxon>
        <taxon>Mycobacterium</taxon>
        <taxon>Mycobacterium avium complex (MAC)</taxon>
    </lineage>
</organism>
<dbReference type="RefSeq" id="WP_089152491.1">
    <property type="nucleotide sequence ID" value="NZ_CP015267.1"/>
</dbReference>
<evidence type="ECO:0000256" key="5">
    <source>
        <dbReference type="ARBA" id="ARBA00023002"/>
    </source>
</evidence>
<evidence type="ECO:0000259" key="7">
    <source>
        <dbReference type="Pfam" id="PF00441"/>
    </source>
</evidence>
<name>A0A7U5MPV6_MYCIT</name>
<dbReference type="FunFam" id="2.40.110.10:FF:000011">
    <property type="entry name" value="Acyl-CoA dehydrogenase FadE34"/>
    <property type="match status" value="1"/>
</dbReference>
<dbReference type="InterPro" id="IPR046373">
    <property type="entry name" value="Acyl-CoA_Oxase/DH_mid-dom_sf"/>
</dbReference>
<evidence type="ECO:0000313" key="12">
    <source>
        <dbReference type="Proteomes" id="UP000198286"/>
    </source>
</evidence>
<reference evidence="11" key="4">
    <citation type="submission" date="2023-06" db="EMBL/GenBank/DDBJ databases">
        <authorList>
            <person name="Spilker T."/>
        </authorList>
    </citation>
    <scope>NUCLEOTIDE SEQUENCE</scope>
    <source>
        <strain evidence="11">FLAC1071</strain>
    </source>
</reference>
<sequence length="401" mass="43498">MQEVDSADLDALREEIRSSLSPAAPEPGWRETYLAMSDDEQRAFDDRHRKALKEAGWLAAHWPPEFGGRGLSAAQDIVLKIELQRLDFPPVERGIGFHHAAATLIQHGTPQQQAHLAAILDGEIWCQGFSEPGAGSDLASLQTKAVRDGQHYVVNGQKVWSSEAHLAKWCLLLARTDSAAPKHKGISLFMMDMSSPGVEVRPIREAATGASHFNEIFLNDVQIPVENLLGPENEGWRVAQTTLATERMSLMVSNHAQLANAVGDLCAEAARIPWGMNGFAIDDGGVRAELADCAADVEVLGMLIEKIIGGVVEHGEVGPEGSVLKLFYSETLQKLTGLGARLRGTESWIEGGIEAFASVSGNWAVDHVGSWVWTISAGTNEIQRNIIGERVLGLPREPTRS</sequence>
<evidence type="ECO:0000259" key="9">
    <source>
        <dbReference type="Pfam" id="PF02771"/>
    </source>
</evidence>
<dbReference type="InterPro" id="IPR036250">
    <property type="entry name" value="AcylCo_DH-like_C"/>
</dbReference>
<gene>
    <name evidence="10" type="ORF">MYCOZU2_05197</name>
    <name evidence="11" type="ORF">QRB35_26280</name>
</gene>
<comment type="cofactor">
    <cofactor evidence="1 6">
        <name>FAD</name>
        <dbReference type="ChEBI" id="CHEBI:57692"/>
    </cofactor>
</comment>
<keyword evidence="13" id="KW-1185">Reference proteome</keyword>
<dbReference type="InterPro" id="IPR009075">
    <property type="entry name" value="AcylCo_DH/oxidase_C"/>
</dbReference>
<feature type="domain" description="Acyl-CoA dehydrogenase/oxidase C-terminal" evidence="7">
    <location>
        <begin position="233"/>
        <end position="392"/>
    </location>
</feature>
<dbReference type="InterPro" id="IPR052161">
    <property type="entry name" value="Mycobact_Acyl-CoA_DH"/>
</dbReference>
<accession>A0A7U5MPV6</accession>
<dbReference type="Proteomes" id="UP001529272">
    <property type="component" value="Unassembled WGS sequence"/>
</dbReference>
<dbReference type="Gene3D" id="1.20.140.10">
    <property type="entry name" value="Butyryl-CoA Dehydrogenase, subunit A, domain 3"/>
    <property type="match status" value="1"/>
</dbReference>
<keyword evidence="4 6" id="KW-0274">FAD</keyword>
<evidence type="ECO:0000259" key="8">
    <source>
        <dbReference type="Pfam" id="PF02770"/>
    </source>
</evidence>
<keyword evidence="5 6" id="KW-0560">Oxidoreductase</keyword>
<dbReference type="GO" id="GO:0050660">
    <property type="term" value="F:flavin adenine dinucleotide binding"/>
    <property type="evidence" value="ECO:0007669"/>
    <property type="project" value="InterPro"/>
</dbReference>
<comment type="similarity">
    <text evidence="2 6">Belongs to the acyl-CoA dehydrogenase family.</text>
</comment>
<dbReference type="Pfam" id="PF02770">
    <property type="entry name" value="Acyl-CoA_dh_M"/>
    <property type="match status" value="1"/>
</dbReference>
<feature type="domain" description="Acyl-CoA oxidase/dehydrogenase middle" evidence="8">
    <location>
        <begin position="126"/>
        <end position="221"/>
    </location>
</feature>
<reference evidence="10 12" key="1">
    <citation type="journal article" date="2017" name="Lancet Infect. Dis.">
        <title>Global outbreak of severe Mycobacterium chimaera disease after cardiac surgery: a molecular epidemiological study.</title>
        <authorList>
            <person name="van Ingen J."/>
            <person name="Kohl T."/>
            <person name="Kranzer K."/>
            <person name="Hasse B."/>
            <person name="Keller P."/>
            <person name="Szafranska A."/>
            <person name="Hillemann D."/>
            <person name="Chand M."/>
            <person name="Schreiber P."/>
            <person name="Sommerstein R."/>
            <person name="Berger C."/>
            <person name="Genoni M."/>
            <person name="Ruegg C."/>
            <person name="Troillet N."/>
            <person name="Widmer A.F."/>
            <person name="Becker S.L."/>
            <person name="Herrmann M."/>
            <person name="Eckmanns T."/>
            <person name="Haller S."/>
            <person name="Hoeller C."/>
            <person name="Debast S.B."/>
            <person name="Wolfhagen M.J."/>
            <person name="Hopman J."/>
            <person name="Kluytmans J."/>
            <person name="Langelaar M."/>
            <person name="Notermans D.W."/>
            <person name="ten Oever J."/>
            <person name="van den Barselaar P."/>
            <person name="Vonk A.B.A."/>
            <person name="Vos M.C."/>
            <person name="Ahmed N."/>
            <person name="Brown T."/>
            <person name="Crook D."/>
            <person name="Lamagni T."/>
            <person name="Phin N."/>
            <person name="Smith E.G."/>
            <person name="Zambon M."/>
            <person name="Serr A."/>
            <person name="Goetting T."/>
            <person name="Ebner W."/>
            <person name="Thuermer A."/>
            <person name="Utpatel C."/>
            <person name="Sproer C."/>
            <person name="Bunk B."/>
            <person name="Nubel U."/>
            <person name="Bloemberg G."/>
            <person name="Bottger E."/>
            <person name="Niemann S."/>
            <person name="Wagner D."/>
            <person name="Sax H."/>
        </authorList>
    </citation>
    <scope>NUCLEOTIDE SEQUENCE [LARGE SCALE GENOMIC DNA]</scope>
    <source>
        <strain evidence="10 12">ZUERICH-2</strain>
    </source>
</reference>
<dbReference type="EMBL" id="CP015267">
    <property type="protein sequence ID" value="ASL17553.1"/>
    <property type="molecule type" value="Genomic_DNA"/>
</dbReference>
<evidence type="ECO:0000256" key="2">
    <source>
        <dbReference type="ARBA" id="ARBA00009347"/>
    </source>
</evidence>
<dbReference type="SUPFAM" id="SSF56645">
    <property type="entry name" value="Acyl-CoA dehydrogenase NM domain-like"/>
    <property type="match status" value="1"/>
</dbReference>
<reference evidence="11 13" key="3">
    <citation type="submission" date="2023-06" db="EMBL/GenBank/DDBJ databases">
        <title>Itaconate inhibition of nontuberculous mycobacteria.</title>
        <authorList>
            <person name="Breen P."/>
            <person name="Zimbric M."/>
            <person name="Caverly L."/>
        </authorList>
    </citation>
    <scope>NUCLEOTIDE SEQUENCE [LARGE SCALE GENOMIC DNA]</scope>
    <source>
        <strain evidence="11 13">FLAC1071</strain>
    </source>
</reference>
<reference evidence="13" key="2">
    <citation type="submission" date="2023-06" db="EMBL/GenBank/DDBJ databases">
        <title>Itaconate inhibition of nontuberculous mycobacteria.</title>
        <authorList>
            <person name="Spilker T."/>
        </authorList>
    </citation>
    <scope>NUCLEOTIDE SEQUENCE [LARGE SCALE GENOMIC DNA]</scope>
    <source>
        <strain evidence="13">FLAC1071</strain>
    </source>
</reference>
<dbReference type="EMBL" id="JASZZX010000038">
    <property type="protein sequence ID" value="MDM3929488.1"/>
    <property type="molecule type" value="Genomic_DNA"/>
</dbReference>
<dbReference type="Pfam" id="PF02771">
    <property type="entry name" value="Acyl-CoA_dh_N"/>
    <property type="match status" value="1"/>
</dbReference>
<dbReference type="InterPro" id="IPR013786">
    <property type="entry name" value="AcylCoA_DH/ox_N"/>
</dbReference>
<dbReference type="InterPro" id="IPR037069">
    <property type="entry name" value="AcylCoA_DH/ox_N_sf"/>
</dbReference>
<dbReference type="Gene3D" id="2.40.110.10">
    <property type="entry name" value="Butyryl-CoA Dehydrogenase, subunit A, domain 2"/>
    <property type="match status" value="1"/>
</dbReference>
<dbReference type="AlphaFoldDB" id="A0A7U5MPV6"/>
<evidence type="ECO:0000313" key="10">
    <source>
        <dbReference type="EMBL" id="ASL17553.1"/>
    </source>
</evidence>
<keyword evidence="3 6" id="KW-0285">Flavoprotein</keyword>
<proteinExistence type="inferred from homology"/>
<dbReference type="PANTHER" id="PTHR43292:SF4">
    <property type="entry name" value="ACYL-COA DEHYDROGENASE FADE34"/>
    <property type="match status" value="1"/>
</dbReference>
<dbReference type="InterPro" id="IPR006091">
    <property type="entry name" value="Acyl-CoA_Oxase/DH_mid-dom"/>
</dbReference>